<dbReference type="PROSITE" id="PS00211">
    <property type="entry name" value="ABC_TRANSPORTER_1"/>
    <property type="match status" value="1"/>
</dbReference>
<reference evidence="7" key="1">
    <citation type="submission" date="2022-01" db="EMBL/GenBank/DDBJ databases">
        <title>Jiella avicenniae sp. nov., a novel endophytic bacterium isolated from bark of Avicennia marina.</title>
        <authorList>
            <person name="Tuo L."/>
        </authorList>
    </citation>
    <scope>NUCLEOTIDE SEQUENCE</scope>
    <source>
        <strain evidence="7">CBK1P-4</strain>
    </source>
</reference>
<dbReference type="PANTHER" id="PTHR43820">
    <property type="entry name" value="HIGH-AFFINITY BRANCHED-CHAIN AMINO ACID TRANSPORT ATP-BINDING PROTEIN LIVF"/>
    <property type="match status" value="1"/>
</dbReference>
<dbReference type="CDD" id="cd03224">
    <property type="entry name" value="ABC_TM1139_LivF_branched"/>
    <property type="match status" value="1"/>
</dbReference>
<dbReference type="PANTHER" id="PTHR43820:SF2">
    <property type="entry name" value="ABC TRANSPORTER ATP-BINDING PROTEIN"/>
    <property type="match status" value="1"/>
</dbReference>
<dbReference type="PROSITE" id="PS50893">
    <property type="entry name" value="ABC_TRANSPORTER_2"/>
    <property type="match status" value="1"/>
</dbReference>
<dbReference type="InterPro" id="IPR003593">
    <property type="entry name" value="AAA+_ATPase"/>
</dbReference>
<evidence type="ECO:0000313" key="7">
    <source>
        <dbReference type="EMBL" id="MCE7029399.1"/>
    </source>
</evidence>
<dbReference type="RefSeq" id="WP_233720393.1">
    <property type="nucleotide sequence ID" value="NZ_JAJUWU010000016.1"/>
</dbReference>
<dbReference type="Pfam" id="PF00005">
    <property type="entry name" value="ABC_tran"/>
    <property type="match status" value="1"/>
</dbReference>
<evidence type="ECO:0000256" key="3">
    <source>
        <dbReference type="ARBA" id="ARBA00022741"/>
    </source>
</evidence>
<organism evidence="7 8">
    <name type="scientific">Jiella avicenniae</name>
    <dbReference type="NCBI Taxonomy" id="2907202"/>
    <lineage>
        <taxon>Bacteria</taxon>
        <taxon>Pseudomonadati</taxon>
        <taxon>Pseudomonadota</taxon>
        <taxon>Alphaproteobacteria</taxon>
        <taxon>Hyphomicrobiales</taxon>
        <taxon>Aurantimonadaceae</taxon>
        <taxon>Jiella</taxon>
    </lineage>
</organism>
<name>A0A9X1P3Y3_9HYPH</name>
<dbReference type="SUPFAM" id="SSF52540">
    <property type="entry name" value="P-loop containing nucleoside triphosphate hydrolases"/>
    <property type="match status" value="1"/>
</dbReference>
<sequence>MSLLHVSDLTGGYGPIKVLHGVDLTVEEGEVVALVGRNGMGKTTTIKTLTGELPAMSGDIRFDGTSIATVSPNQISRMGVGLVPEGRRCFSNLSVEEHLKLAERSGPGGHYWTRERVFEMFPRLKERRANLAFTLSGGEQQKLAIGRALVTNPKLLILDEATEGLAPLVRKDIWLCLESIAKAGLSVIVVDKNLKALARIAQRVVVISKGRSVWEGAAQAFAEDESLHQQHLGV</sequence>
<protein>
    <submittedName>
        <fullName evidence="7">ABC transporter ATP-binding protein</fullName>
    </submittedName>
</protein>
<gene>
    <name evidence="7" type="ORF">LZD57_15515</name>
</gene>
<dbReference type="GO" id="GO:0015658">
    <property type="term" value="F:branched-chain amino acid transmembrane transporter activity"/>
    <property type="evidence" value="ECO:0007669"/>
    <property type="project" value="TreeGrafter"/>
</dbReference>
<dbReference type="Gene3D" id="3.40.50.300">
    <property type="entry name" value="P-loop containing nucleotide triphosphate hydrolases"/>
    <property type="match status" value="1"/>
</dbReference>
<evidence type="ECO:0000256" key="4">
    <source>
        <dbReference type="ARBA" id="ARBA00022840"/>
    </source>
</evidence>
<comment type="similarity">
    <text evidence="1">Belongs to the ABC transporter superfamily.</text>
</comment>
<accession>A0A9X1P3Y3</accession>
<dbReference type="GO" id="GO:0005524">
    <property type="term" value="F:ATP binding"/>
    <property type="evidence" value="ECO:0007669"/>
    <property type="project" value="UniProtKB-KW"/>
</dbReference>
<dbReference type="SMART" id="SM00382">
    <property type="entry name" value="AAA"/>
    <property type="match status" value="1"/>
</dbReference>
<dbReference type="InterPro" id="IPR017871">
    <property type="entry name" value="ABC_transporter-like_CS"/>
</dbReference>
<keyword evidence="2" id="KW-0813">Transport</keyword>
<dbReference type="InterPro" id="IPR003439">
    <property type="entry name" value="ABC_transporter-like_ATP-bd"/>
</dbReference>
<dbReference type="InterPro" id="IPR052156">
    <property type="entry name" value="BCAA_Transport_ATP-bd_LivF"/>
</dbReference>
<dbReference type="InterPro" id="IPR027417">
    <property type="entry name" value="P-loop_NTPase"/>
</dbReference>
<proteinExistence type="inferred from homology"/>
<evidence type="ECO:0000256" key="1">
    <source>
        <dbReference type="ARBA" id="ARBA00005417"/>
    </source>
</evidence>
<comment type="caution">
    <text evidence="7">The sequence shown here is derived from an EMBL/GenBank/DDBJ whole genome shotgun (WGS) entry which is preliminary data.</text>
</comment>
<dbReference type="GO" id="GO:0016887">
    <property type="term" value="F:ATP hydrolysis activity"/>
    <property type="evidence" value="ECO:0007669"/>
    <property type="project" value="InterPro"/>
</dbReference>
<evidence type="ECO:0000256" key="2">
    <source>
        <dbReference type="ARBA" id="ARBA00022448"/>
    </source>
</evidence>
<evidence type="ECO:0000256" key="5">
    <source>
        <dbReference type="ARBA" id="ARBA00022970"/>
    </source>
</evidence>
<keyword evidence="8" id="KW-1185">Reference proteome</keyword>
<dbReference type="EMBL" id="JAJUWU010000016">
    <property type="protein sequence ID" value="MCE7029399.1"/>
    <property type="molecule type" value="Genomic_DNA"/>
</dbReference>
<keyword evidence="4 7" id="KW-0067">ATP-binding</keyword>
<keyword evidence="3" id="KW-0547">Nucleotide-binding</keyword>
<dbReference type="AlphaFoldDB" id="A0A9X1P3Y3"/>
<evidence type="ECO:0000259" key="6">
    <source>
        <dbReference type="PROSITE" id="PS50893"/>
    </source>
</evidence>
<evidence type="ECO:0000313" key="8">
    <source>
        <dbReference type="Proteomes" id="UP001139035"/>
    </source>
</evidence>
<feature type="domain" description="ABC transporter" evidence="6">
    <location>
        <begin position="4"/>
        <end position="234"/>
    </location>
</feature>
<dbReference type="GO" id="GO:0015807">
    <property type="term" value="P:L-amino acid transport"/>
    <property type="evidence" value="ECO:0007669"/>
    <property type="project" value="TreeGrafter"/>
</dbReference>
<keyword evidence="5" id="KW-0029">Amino-acid transport</keyword>
<dbReference type="Proteomes" id="UP001139035">
    <property type="component" value="Unassembled WGS sequence"/>
</dbReference>